<comment type="similarity">
    <text evidence="1">Belongs to the ComF/GntX family.</text>
</comment>
<evidence type="ECO:0000313" key="5">
    <source>
        <dbReference type="Proteomes" id="UP000321720"/>
    </source>
</evidence>
<dbReference type="EMBL" id="BJWG01000007">
    <property type="protein sequence ID" value="GEL95135.1"/>
    <property type="molecule type" value="Genomic_DNA"/>
</dbReference>
<keyword evidence="5" id="KW-1185">Reference proteome</keyword>
<gene>
    <name evidence="4" type="ORF">CCO02nite_17930</name>
</gene>
<evidence type="ECO:0000259" key="3">
    <source>
        <dbReference type="Pfam" id="PF00156"/>
    </source>
</evidence>
<dbReference type="PANTHER" id="PTHR47505:SF1">
    <property type="entry name" value="DNA UTILIZATION PROTEIN YHGH"/>
    <property type="match status" value="1"/>
</dbReference>
<sequence length="281" mass="28488">MRAALTRLLALVLPVECAGCGTDDDPWCARCRAAFAGDVRRCEDDAARLDPMDGTAPLPVWTVADAVGPVRAAVIAWKDRGRADLSAPLAEVAYRLGVAAAAATRGAAGDVLVVPAPSSAAARRRRGRSHTATLAAGVVAGLGAAGVAARTADVLVRRGGDQVGLGARDRERNLHGRVRVRAPSFVSAQASALVSALVPALVPAVVPLRAHVQVTGQVVVLVDDVLTTGATLAAARRALLAEGAHVVAGVVLAATPPPGAPVGRHAHTSPSRRLVRDAAPG</sequence>
<accession>A0A511JAX4</accession>
<dbReference type="Pfam" id="PF00156">
    <property type="entry name" value="Pribosyltran"/>
    <property type="match status" value="1"/>
</dbReference>
<dbReference type="AlphaFoldDB" id="A0A511JAX4"/>
<dbReference type="SUPFAM" id="SSF53271">
    <property type="entry name" value="PRTase-like"/>
    <property type="match status" value="1"/>
</dbReference>
<evidence type="ECO:0000313" key="4">
    <source>
        <dbReference type="EMBL" id="GEL95135.1"/>
    </source>
</evidence>
<dbReference type="InterPro" id="IPR000836">
    <property type="entry name" value="PRTase_dom"/>
</dbReference>
<dbReference type="Proteomes" id="UP000321720">
    <property type="component" value="Unassembled WGS sequence"/>
</dbReference>
<evidence type="ECO:0000256" key="1">
    <source>
        <dbReference type="ARBA" id="ARBA00008007"/>
    </source>
</evidence>
<name>A0A511JAX4_9CELL</name>
<protein>
    <recommendedName>
        <fullName evidence="3">Phosphoribosyltransferase domain-containing protein</fullName>
    </recommendedName>
</protein>
<dbReference type="PANTHER" id="PTHR47505">
    <property type="entry name" value="DNA UTILIZATION PROTEIN YHGH"/>
    <property type="match status" value="1"/>
</dbReference>
<reference evidence="4 5" key="1">
    <citation type="submission" date="2019-07" db="EMBL/GenBank/DDBJ databases">
        <title>Whole genome shotgun sequence of Cellulomonas composti NBRC 100758.</title>
        <authorList>
            <person name="Hosoyama A."/>
            <person name="Uohara A."/>
            <person name="Ohji S."/>
            <person name="Ichikawa N."/>
        </authorList>
    </citation>
    <scope>NUCLEOTIDE SEQUENCE [LARGE SCALE GENOMIC DNA]</scope>
    <source>
        <strain evidence="4 5">NBRC 100758</strain>
    </source>
</reference>
<feature type="region of interest" description="Disordered" evidence="2">
    <location>
        <begin position="257"/>
        <end position="281"/>
    </location>
</feature>
<dbReference type="InterPro" id="IPR029057">
    <property type="entry name" value="PRTase-like"/>
</dbReference>
<dbReference type="Gene3D" id="3.40.50.2020">
    <property type="match status" value="1"/>
</dbReference>
<evidence type="ECO:0000256" key="2">
    <source>
        <dbReference type="SAM" id="MobiDB-lite"/>
    </source>
</evidence>
<comment type="caution">
    <text evidence="4">The sequence shown here is derived from an EMBL/GenBank/DDBJ whole genome shotgun (WGS) entry which is preliminary data.</text>
</comment>
<organism evidence="4 5">
    <name type="scientific">Cellulomonas composti</name>
    <dbReference type="NCBI Taxonomy" id="266130"/>
    <lineage>
        <taxon>Bacteria</taxon>
        <taxon>Bacillati</taxon>
        <taxon>Actinomycetota</taxon>
        <taxon>Actinomycetes</taxon>
        <taxon>Micrococcales</taxon>
        <taxon>Cellulomonadaceae</taxon>
        <taxon>Cellulomonas</taxon>
    </lineage>
</organism>
<dbReference type="InterPro" id="IPR051910">
    <property type="entry name" value="ComF/GntX_DNA_util-trans"/>
</dbReference>
<feature type="domain" description="Phosphoribosyltransferase" evidence="3">
    <location>
        <begin position="203"/>
        <end position="256"/>
    </location>
</feature>
<proteinExistence type="inferred from homology"/>